<dbReference type="KEGG" id="tva:4770921"/>
<keyword evidence="10" id="KW-1185">Reference proteome</keyword>
<dbReference type="InterPro" id="IPR007259">
    <property type="entry name" value="GCP"/>
</dbReference>
<dbReference type="GO" id="GO:0000922">
    <property type="term" value="C:spindle pole"/>
    <property type="evidence" value="ECO:0007669"/>
    <property type="project" value="InterPro"/>
</dbReference>
<dbReference type="PANTHER" id="PTHR19302:SF13">
    <property type="entry name" value="GAMMA-TUBULIN COMPLEX COMPONENT 2"/>
    <property type="match status" value="1"/>
</dbReference>
<evidence type="ECO:0000313" key="10">
    <source>
        <dbReference type="Proteomes" id="UP000001542"/>
    </source>
</evidence>
<evidence type="ECO:0000256" key="6">
    <source>
        <dbReference type="SAM" id="MobiDB-lite"/>
    </source>
</evidence>
<dbReference type="GO" id="GO:0000278">
    <property type="term" value="P:mitotic cell cycle"/>
    <property type="evidence" value="ECO:0000318"/>
    <property type="project" value="GO_Central"/>
</dbReference>
<dbReference type="Pfam" id="PF04130">
    <property type="entry name" value="GCP_C_terminal"/>
    <property type="match status" value="1"/>
</dbReference>
<evidence type="ECO:0000259" key="7">
    <source>
        <dbReference type="Pfam" id="PF04130"/>
    </source>
</evidence>
<feature type="domain" description="Gamma tubulin complex component C-terminal" evidence="7">
    <location>
        <begin position="530"/>
        <end position="833"/>
    </location>
</feature>
<dbReference type="EMBL" id="DS113293">
    <property type="protein sequence ID" value="EAY12949.1"/>
    <property type="molecule type" value="Genomic_DNA"/>
</dbReference>
<accession>A2E313</accession>
<dbReference type="PANTHER" id="PTHR19302">
    <property type="entry name" value="GAMMA TUBULIN COMPLEX PROTEIN"/>
    <property type="match status" value="1"/>
</dbReference>
<evidence type="ECO:0000256" key="2">
    <source>
        <dbReference type="ARBA" id="ARBA00010337"/>
    </source>
</evidence>
<dbReference type="FunCoup" id="A2E313">
    <property type="interactions" value="634"/>
</dbReference>
<dbReference type="GO" id="GO:0043015">
    <property type="term" value="F:gamma-tubulin binding"/>
    <property type="evidence" value="ECO:0000318"/>
    <property type="project" value="GO_Central"/>
</dbReference>
<comment type="similarity">
    <text evidence="2">Belongs to the TUBGCP family.</text>
</comment>
<dbReference type="InterPro" id="IPR041470">
    <property type="entry name" value="GCP_N"/>
</dbReference>
<reference evidence="9" key="2">
    <citation type="journal article" date="2007" name="Science">
        <title>Draft genome sequence of the sexually transmitted pathogen Trichomonas vaginalis.</title>
        <authorList>
            <person name="Carlton J.M."/>
            <person name="Hirt R.P."/>
            <person name="Silva J.C."/>
            <person name="Delcher A.L."/>
            <person name="Schatz M."/>
            <person name="Zhao Q."/>
            <person name="Wortman J.R."/>
            <person name="Bidwell S.L."/>
            <person name="Alsmark U.C.M."/>
            <person name="Besteiro S."/>
            <person name="Sicheritz-Ponten T."/>
            <person name="Noel C.J."/>
            <person name="Dacks J.B."/>
            <person name="Foster P.G."/>
            <person name="Simillion C."/>
            <person name="Van de Peer Y."/>
            <person name="Miranda-Saavedra D."/>
            <person name="Barton G.J."/>
            <person name="Westrop G.D."/>
            <person name="Mueller S."/>
            <person name="Dessi D."/>
            <person name="Fiori P.L."/>
            <person name="Ren Q."/>
            <person name="Paulsen I."/>
            <person name="Zhang H."/>
            <person name="Bastida-Corcuera F.D."/>
            <person name="Simoes-Barbosa A."/>
            <person name="Brown M.T."/>
            <person name="Hayes R.D."/>
            <person name="Mukherjee M."/>
            <person name="Okumura C.Y."/>
            <person name="Schneider R."/>
            <person name="Smith A.J."/>
            <person name="Vanacova S."/>
            <person name="Villalvazo M."/>
            <person name="Haas B.J."/>
            <person name="Pertea M."/>
            <person name="Feldblyum T.V."/>
            <person name="Utterback T.R."/>
            <person name="Shu C.L."/>
            <person name="Osoegawa K."/>
            <person name="de Jong P.J."/>
            <person name="Hrdy I."/>
            <person name="Horvathova L."/>
            <person name="Zubacova Z."/>
            <person name="Dolezal P."/>
            <person name="Malik S.B."/>
            <person name="Logsdon J.M. Jr."/>
            <person name="Henze K."/>
            <person name="Gupta A."/>
            <person name="Wang C.C."/>
            <person name="Dunne R.L."/>
            <person name="Upcroft J.A."/>
            <person name="Upcroft P."/>
            <person name="White O."/>
            <person name="Salzberg S.L."/>
            <person name="Tang P."/>
            <person name="Chiu C.-H."/>
            <person name="Lee Y.-S."/>
            <person name="Embley T.M."/>
            <person name="Coombs G.H."/>
            <person name="Mottram J.C."/>
            <person name="Tachezy J."/>
            <person name="Fraser-Liggett C.M."/>
            <person name="Johnson P.J."/>
        </authorList>
    </citation>
    <scope>NUCLEOTIDE SEQUENCE [LARGE SCALE GENOMIC DNA]</scope>
    <source>
        <strain evidence="9">G3</strain>
    </source>
</reference>
<dbReference type="eggNOG" id="KOG2000">
    <property type="taxonomic scope" value="Eukaryota"/>
</dbReference>
<dbReference type="FunFam" id="1.20.120.1900:FF:000036">
    <property type="entry name" value="Spindle pole body component"/>
    <property type="match status" value="1"/>
</dbReference>
<dbReference type="GO" id="GO:0005874">
    <property type="term" value="C:microtubule"/>
    <property type="evidence" value="ECO:0007669"/>
    <property type="project" value="UniProtKB-KW"/>
</dbReference>
<name>A2E313_TRIV3</name>
<dbReference type="RefSeq" id="XP_001325172.1">
    <property type="nucleotide sequence ID" value="XM_001325137.1"/>
</dbReference>
<evidence type="ECO:0000259" key="8">
    <source>
        <dbReference type="Pfam" id="PF17681"/>
    </source>
</evidence>
<evidence type="ECO:0000313" key="9">
    <source>
        <dbReference type="EMBL" id="EAY12949.1"/>
    </source>
</evidence>
<evidence type="ECO:0000256" key="4">
    <source>
        <dbReference type="ARBA" id="ARBA00022701"/>
    </source>
</evidence>
<keyword evidence="5" id="KW-0206">Cytoskeleton</keyword>
<dbReference type="GO" id="GO:0007020">
    <property type="term" value="P:microtubule nucleation"/>
    <property type="evidence" value="ECO:0000318"/>
    <property type="project" value="GO_Central"/>
</dbReference>
<protein>
    <submittedName>
        <fullName evidence="9">Spc97 / Spc98 family protein</fullName>
    </submittedName>
</protein>
<dbReference type="InterPro" id="IPR042241">
    <property type="entry name" value="GCP_C_sf"/>
</dbReference>
<dbReference type="GO" id="GO:0051321">
    <property type="term" value="P:meiotic cell cycle"/>
    <property type="evidence" value="ECO:0000318"/>
    <property type="project" value="GO_Central"/>
</dbReference>
<dbReference type="Gene3D" id="1.20.120.1900">
    <property type="entry name" value="Gamma-tubulin complex, C-terminal domain"/>
    <property type="match status" value="1"/>
</dbReference>
<dbReference type="GO" id="GO:0000930">
    <property type="term" value="C:gamma-tubulin complex"/>
    <property type="evidence" value="ECO:0000318"/>
    <property type="project" value="GO_Central"/>
</dbReference>
<comment type="subcellular location">
    <subcellularLocation>
        <location evidence="1">Cytoplasm</location>
        <location evidence="1">Cytoskeleton</location>
    </subcellularLocation>
</comment>
<organism evidence="9 10">
    <name type="scientific">Trichomonas vaginalis (strain ATCC PRA-98 / G3)</name>
    <dbReference type="NCBI Taxonomy" id="412133"/>
    <lineage>
        <taxon>Eukaryota</taxon>
        <taxon>Metamonada</taxon>
        <taxon>Parabasalia</taxon>
        <taxon>Trichomonadida</taxon>
        <taxon>Trichomonadidae</taxon>
        <taxon>Trichomonas</taxon>
    </lineage>
</organism>
<feature type="region of interest" description="Disordered" evidence="6">
    <location>
        <begin position="1"/>
        <end position="20"/>
    </location>
</feature>
<dbReference type="VEuPathDB" id="TrichDB:TVAGG3_0847900"/>
<dbReference type="InParanoid" id="A2E313"/>
<feature type="region of interest" description="Disordered" evidence="6">
    <location>
        <begin position="76"/>
        <end position="110"/>
    </location>
</feature>
<gene>
    <name evidence="9" type="ORF">TVAG_404950</name>
</gene>
<proteinExistence type="inferred from homology"/>
<dbReference type="SMR" id="A2E313"/>
<sequence length="841" mass="97862">MKQSRDESERRTKSTRSETNVRISIKQNSPFVTESINTKIYQDAPNENDVYNIIIHHKRTHQNEIEQIDQEKPEFNFQSTKSEQNNTNLTSKYKTKHQKQDNSLTTSNSNSDARLKILPTDFQNLLDSLASNILETYDPDIIDDARTTSYFLINSQTINKKPQNFDYWAKKWKNSISPDYIHSLSQMKKVFGDQKLAIFDLLNSLSSSNLHIVSTIKPNTIRKTIVHIKEPIPDMILVQELKKLLLGDESKILLTNDDGKITCEKYTIPHQNSSLNYVSRIIKIVNQIRTSNESFTGSIGRNMLDVIEKEFKPIVEQIENIDTNKTSLLSLETQLTGTIFEKLQALAIICYAISSKFRPSLLNTISYCQKHGSPQILSFGSQLIDAGIESLLVYIRDWTVFGVLKDPENEFFVTKHSGKLSSQDWWSNKYTRVQEKIPVFLNENSIIRKILNAGRARNFVIKYKDSCMKYVDNFGSTAPFAINFTSQKSKEEINNEWVGPPFELSMVPLFYKDAVNSMRYMTLDIVWIPGHLRTLVDFILFGRGDFAKALFTNFDEAEDGDAAALFVHAMKDSTPMATTYINPITREPLHDRVDLKEKWTQQPTVDEVKLVYLTNAPIDIFLTQEVLRRYYSVSDFIWKLKVSEFRLGNDWHNSRKLELLELIGFEHSTYRLMNATRQFMLATVTSLVEYLCTDIIMCNFTKMTTKMKSSEDFDDMLKLHTDYLDYICENSFQTQKHFNILKIVNSIVEYVSIFHDLMAEIEGSYQAVIKYSQKKKRWTKKDHPFIQKQQESFADISNRLSKLYEDFVALLRKFYILIQDEKVQEMQFLEMRLRRICINIL</sequence>
<dbReference type="STRING" id="5722.A2E313"/>
<feature type="compositionally biased region" description="Polar residues" evidence="6">
    <location>
        <begin position="76"/>
        <end position="92"/>
    </location>
</feature>
<dbReference type="Proteomes" id="UP000001542">
    <property type="component" value="Unassembled WGS sequence"/>
</dbReference>
<dbReference type="AlphaFoldDB" id="A2E313"/>
<keyword evidence="4" id="KW-0493">Microtubule</keyword>
<evidence type="ECO:0000256" key="1">
    <source>
        <dbReference type="ARBA" id="ARBA00004245"/>
    </source>
</evidence>
<dbReference type="GO" id="GO:0051225">
    <property type="term" value="P:spindle assembly"/>
    <property type="evidence" value="ECO:0000318"/>
    <property type="project" value="GO_Central"/>
</dbReference>
<dbReference type="VEuPathDB" id="TrichDB:TVAG_404950"/>
<dbReference type="InterPro" id="IPR040457">
    <property type="entry name" value="GCP_C"/>
</dbReference>
<evidence type="ECO:0000256" key="3">
    <source>
        <dbReference type="ARBA" id="ARBA00022490"/>
    </source>
</evidence>
<dbReference type="Pfam" id="PF17681">
    <property type="entry name" value="GCP_N_terminal"/>
    <property type="match status" value="1"/>
</dbReference>
<evidence type="ECO:0000256" key="5">
    <source>
        <dbReference type="ARBA" id="ARBA00023212"/>
    </source>
</evidence>
<reference evidence="9" key="1">
    <citation type="submission" date="2006-10" db="EMBL/GenBank/DDBJ databases">
        <authorList>
            <person name="Amadeo P."/>
            <person name="Zhao Q."/>
            <person name="Wortman J."/>
            <person name="Fraser-Liggett C."/>
            <person name="Carlton J."/>
        </authorList>
    </citation>
    <scope>NUCLEOTIDE SEQUENCE</scope>
    <source>
        <strain evidence="9">G3</strain>
    </source>
</reference>
<dbReference type="OrthoDB" id="5860513at2759"/>
<keyword evidence="3" id="KW-0963">Cytoplasm</keyword>
<dbReference type="GO" id="GO:0031122">
    <property type="term" value="P:cytoplasmic microtubule organization"/>
    <property type="evidence" value="ECO:0000318"/>
    <property type="project" value="GO_Central"/>
</dbReference>
<feature type="domain" description="Gamma tubulin complex component protein N-terminal" evidence="8">
    <location>
        <begin position="239"/>
        <end position="467"/>
    </location>
</feature>
<feature type="compositionally biased region" description="Basic and acidic residues" evidence="6">
    <location>
        <begin position="1"/>
        <end position="16"/>
    </location>
</feature>